<organism evidence="2 3">
    <name type="scientific">Citrus clementina</name>
    <name type="common">Clementine</name>
    <name type="synonym">Citrus deliciosa x Citrus sinensis</name>
    <dbReference type="NCBI Taxonomy" id="85681"/>
    <lineage>
        <taxon>Eukaryota</taxon>
        <taxon>Viridiplantae</taxon>
        <taxon>Streptophyta</taxon>
        <taxon>Embryophyta</taxon>
        <taxon>Tracheophyta</taxon>
        <taxon>Spermatophyta</taxon>
        <taxon>Magnoliopsida</taxon>
        <taxon>eudicotyledons</taxon>
        <taxon>Gunneridae</taxon>
        <taxon>Pentapetalae</taxon>
        <taxon>rosids</taxon>
        <taxon>malvids</taxon>
        <taxon>Sapindales</taxon>
        <taxon>Rutaceae</taxon>
        <taxon>Aurantioideae</taxon>
        <taxon>Citrus</taxon>
    </lineage>
</organism>
<gene>
    <name evidence="2" type="ORF">CICLE_v10027624mg</name>
</gene>
<dbReference type="Gramene" id="ESR39884">
    <property type="protein sequence ID" value="ESR39884"/>
    <property type="gene ID" value="CICLE_v10027624mg"/>
</dbReference>
<accession>V4UKI3</accession>
<reference evidence="2 3" key="1">
    <citation type="submission" date="2013-10" db="EMBL/GenBank/DDBJ databases">
        <authorList>
            <consortium name="International Citrus Genome Consortium"/>
            <person name="Jenkins J."/>
            <person name="Schmutz J."/>
            <person name="Prochnik S."/>
            <person name="Rokhsar D."/>
            <person name="Gmitter F."/>
            <person name="Ollitrault P."/>
            <person name="Machado M."/>
            <person name="Talon M."/>
            <person name="Wincker P."/>
            <person name="Jaillon O."/>
            <person name="Morgante M."/>
        </authorList>
    </citation>
    <scope>NUCLEOTIDE SEQUENCE</scope>
    <source>
        <strain evidence="3">cv. Clemenules</strain>
    </source>
</reference>
<evidence type="ECO:0000313" key="3">
    <source>
        <dbReference type="Proteomes" id="UP000030687"/>
    </source>
</evidence>
<dbReference type="AlphaFoldDB" id="V4UKI3"/>
<feature type="transmembrane region" description="Helical" evidence="1">
    <location>
        <begin position="38"/>
        <end position="54"/>
    </location>
</feature>
<dbReference type="KEGG" id="cic:CICLE_v10027624mg"/>
<sequence>MLIVVLMFERKQNLSWFNVLNWSSFSLMMNYMKKKEELICSIFGGIIMNVMWVHRGGLHFRSSYSSLETEIGFLLL</sequence>
<protein>
    <submittedName>
        <fullName evidence="2">Uncharacterized protein</fullName>
    </submittedName>
</protein>
<dbReference type="InParanoid" id="V4UKI3"/>
<name>V4UKI3_CITCL</name>
<keyword evidence="1" id="KW-1133">Transmembrane helix</keyword>
<evidence type="ECO:0000256" key="1">
    <source>
        <dbReference type="SAM" id="Phobius"/>
    </source>
</evidence>
<keyword evidence="3" id="KW-1185">Reference proteome</keyword>
<keyword evidence="1" id="KW-0812">Transmembrane</keyword>
<dbReference type="EMBL" id="KI536925">
    <property type="protein sequence ID" value="ESR39884.1"/>
    <property type="molecule type" value="Genomic_DNA"/>
</dbReference>
<keyword evidence="1" id="KW-0472">Membrane</keyword>
<proteinExistence type="predicted"/>
<dbReference type="Proteomes" id="UP000030687">
    <property type="component" value="Unassembled WGS sequence"/>
</dbReference>
<evidence type="ECO:0000313" key="2">
    <source>
        <dbReference type="EMBL" id="ESR39884.1"/>
    </source>
</evidence>